<name>A0A0C3D5G1_9AGAM</name>
<evidence type="ECO:0000256" key="1">
    <source>
        <dbReference type="SAM" id="MobiDB-lite"/>
    </source>
</evidence>
<gene>
    <name evidence="2" type="ORF">SCLCIDRAFT_653057</name>
</gene>
<protein>
    <submittedName>
        <fullName evidence="2">Uncharacterized protein</fullName>
    </submittedName>
</protein>
<keyword evidence="3" id="KW-1185">Reference proteome</keyword>
<reference evidence="3" key="2">
    <citation type="submission" date="2015-01" db="EMBL/GenBank/DDBJ databases">
        <title>Evolutionary Origins and Diversification of the Mycorrhizal Mutualists.</title>
        <authorList>
            <consortium name="DOE Joint Genome Institute"/>
            <consortium name="Mycorrhizal Genomics Consortium"/>
            <person name="Kohler A."/>
            <person name="Kuo A."/>
            <person name="Nagy L.G."/>
            <person name="Floudas D."/>
            <person name="Copeland A."/>
            <person name="Barry K.W."/>
            <person name="Cichocki N."/>
            <person name="Veneault-Fourrey C."/>
            <person name="LaButti K."/>
            <person name="Lindquist E.A."/>
            <person name="Lipzen A."/>
            <person name="Lundell T."/>
            <person name="Morin E."/>
            <person name="Murat C."/>
            <person name="Riley R."/>
            <person name="Ohm R."/>
            <person name="Sun H."/>
            <person name="Tunlid A."/>
            <person name="Henrissat B."/>
            <person name="Grigoriev I.V."/>
            <person name="Hibbett D.S."/>
            <person name="Martin F."/>
        </authorList>
    </citation>
    <scope>NUCLEOTIDE SEQUENCE [LARGE SCALE GENOMIC DNA]</scope>
    <source>
        <strain evidence="3">Foug A</strain>
    </source>
</reference>
<sequence length="88" mass="9999">MTIIVMEHQRRRPPGRPTTSVDVPALSTTFSWMTTTPLCSPQRHDDDDAESFQSICCALTNWQDDGRQLGSCAILTSRSCRRRIVQNF</sequence>
<dbReference type="Proteomes" id="UP000053989">
    <property type="component" value="Unassembled WGS sequence"/>
</dbReference>
<organism evidence="2 3">
    <name type="scientific">Scleroderma citrinum Foug A</name>
    <dbReference type="NCBI Taxonomy" id="1036808"/>
    <lineage>
        <taxon>Eukaryota</taxon>
        <taxon>Fungi</taxon>
        <taxon>Dikarya</taxon>
        <taxon>Basidiomycota</taxon>
        <taxon>Agaricomycotina</taxon>
        <taxon>Agaricomycetes</taxon>
        <taxon>Agaricomycetidae</taxon>
        <taxon>Boletales</taxon>
        <taxon>Sclerodermatineae</taxon>
        <taxon>Sclerodermataceae</taxon>
        <taxon>Scleroderma</taxon>
    </lineage>
</organism>
<accession>A0A0C3D5G1</accession>
<proteinExistence type="predicted"/>
<dbReference type="EMBL" id="KN822264">
    <property type="protein sequence ID" value="KIM51346.1"/>
    <property type="molecule type" value="Genomic_DNA"/>
</dbReference>
<reference evidence="2 3" key="1">
    <citation type="submission" date="2014-04" db="EMBL/GenBank/DDBJ databases">
        <authorList>
            <consortium name="DOE Joint Genome Institute"/>
            <person name="Kuo A."/>
            <person name="Kohler A."/>
            <person name="Nagy L.G."/>
            <person name="Floudas D."/>
            <person name="Copeland A."/>
            <person name="Barry K.W."/>
            <person name="Cichocki N."/>
            <person name="Veneault-Fourrey C."/>
            <person name="LaButti K."/>
            <person name="Lindquist E.A."/>
            <person name="Lipzen A."/>
            <person name="Lundell T."/>
            <person name="Morin E."/>
            <person name="Murat C."/>
            <person name="Sun H."/>
            <person name="Tunlid A."/>
            <person name="Henrissat B."/>
            <person name="Grigoriev I.V."/>
            <person name="Hibbett D.S."/>
            <person name="Martin F."/>
            <person name="Nordberg H.P."/>
            <person name="Cantor M.N."/>
            <person name="Hua S.X."/>
        </authorList>
    </citation>
    <scope>NUCLEOTIDE SEQUENCE [LARGE SCALE GENOMIC DNA]</scope>
    <source>
        <strain evidence="2 3">Foug A</strain>
    </source>
</reference>
<evidence type="ECO:0000313" key="3">
    <source>
        <dbReference type="Proteomes" id="UP000053989"/>
    </source>
</evidence>
<dbReference type="InParanoid" id="A0A0C3D5G1"/>
<dbReference type="HOGENOM" id="CLU_2470411_0_0_1"/>
<evidence type="ECO:0000313" key="2">
    <source>
        <dbReference type="EMBL" id="KIM51346.1"/>
    </source>
</evidence>
<dbReference type="AlphaFoldDB" id="A0A0C3D5G1"/>
<feature type="region of interest" description="Disordered" evidence="1">
    <location>
        <begin position="1"/>
        <end position="23"/>
    </location>
</feature>